<dbReference type="Pfam" id="PF03328">
    <property type="entry name" value="HpcH_HpaI"/>
    <property type="match status" value="1"/>
</dbReference>
<dbReference type="GO" id="GO:0000287">
    <property type="term" value="F:magnesium ion binding"/>
    <property type="evidence" value="ECO:0007669"/>
    <property type="project" value="TreeGrafter"/>
</dbReference>
<evidence type="ECO:0000313" key="7">
    <source>
        <dbReference type="Proteomes" id="UP001214415"/>
    </source>
</evidence>
<dbReference type="InterPro" id="IPR005000">
    <property type="entry name" value="Aldolase/citrate-lyase_domain"/>
</dbReference>
<dbReference type="EMBL" id="CP119900">
    <property type="protein sequence ID" value="WFD21785.1"/>
    <property type="molecule type" value="Genomic_DNA"/>
</dbReference>
<dbReference type="PANTHER" id="PTHR32308">
    <property type="entry name" value="LYASE BETA SUBUNIT, PUTATIVE (AFU_ORTHOLOGUE AFUA_4G13030)-RELATED"/>
    <property type="match status" value="1"/>
</dbReference>
<feature type="domain" description="HpcH/HpaI aldolase/citrate lyase" evidence="5">
    <location>
        <begin position="7"/>
        <end position="227"/>
    </location>
</feature>
<evidence type="ECO:0000256" key="2">
    <source>
        <dbReference type="ARBA" id="ARBA00022723"/>
    </source>
</evidence>
<sequence>MDARVRRSLMYVPGSSEKMLVKSRHVAADTLVYDLEDSVAQHRKGAAQHMVLQALQAAPEQGPELAVRINAPSMQRDLAKEDLEVVLQSHRVQAIVVPKWESVDDLDVVAEAARSLTQYTPSAPLALVLSIESACALLHMPQMLTEAKARMEAWEHRVSLAALLFASEDYCAATRIQRTRDRQSLLFPRSQLVTTARAYGLQAIAYLEEECRDGAHLGFDGKQVIHPAQLDTVHTAFSPSEEGTLPSLTQTWALRGPFGRRTNVARRTTKAQ</sequence>
<name>A0AAF0EC26_9BASI</name>
<evidence type="ECO:0000259" key="5">
    <source>
        <dbReference type="Pfam" id="PF03328"/>
    </source>
</evidence>
<evidence type="ECO:0000256" key="1">
    <source>
        <dbReference type="ARBA" id="ARBA00001946"/>
    </source>
</evidence>
<keyword evidence="3 4" id="KW-0460">Magnesium</keyword>
<dbReference type="Gene3D" id="3.20.20.60">
    <property type="entry name" value="Phosphoenolpyruvate-binding domains"/>
    <property type="match status" value="1"/>
</dbReference>
<comment type="cofactor">
    <cofactor evidence="1">
        <name>Mg(2+)</name>
        <dbReference type="ChEBI" id="CHEBI:18420"/>
    </cofactor>
</comment>
<accession>A0AAF0EC26</accession>
<keyword evidence="2 4" id="KW-0479">Metal-binding</keyword>
<dbReference type="GO" id="GO:0006107">
    <property type="term" value="P:oxaloacetate metabolic process"/>
    <property type="evidence" value="ECO:0007669"/>
    <property type="project" value="TreeGrafter"/>
</dbReference>
<feature type="binding site" evidence="4">
    <location>
        <position position="169"/>
    </location>
    <ligand>
        <name>Mg(2+)</name>
        <dbReference type="ChEBI" id="CHEBI:18420"/>
    </ligand>
</feature>
<dbReference type="Proteomes" id="UP001214415">
    <property type="component" value="Chromosome 1"/>
</dbReference>
<proteinExistence type="predicted"/>
<reference evidence="6" key="1">
    <citation type="submission" date="2023-03" db="EMBL/GenBank/DDBJ databases">
        <title>Mating type loci evolution in Malassezia.</title>
        <authorList>
            <person name="Coelho M.A."/>
        </authorList>
    </citation>
    <scope>NUCLEOTIDE SEQUENCE</scope>
    <source>
        <strain evidence="6">CBS 12830</strain>
    </source>
</reference>
<dbReference type="SUPFAM" id="SSF51621">
    <property type="entry name" value="Phosphoenolpyruvate/pyruvate domain"/>
    <property type="match status" value="1"/>
</dbReference>
<dbReference type="InterPro" id="IPR011206">
    <property type="entry name" value="Citrate_lyase_beta/mcl1/mcl2"/>
</dbReference>
<evidence type="ECO:0000256" key="4">
    <source>
        <dbReference type="PIRSR" id="PIRSR015582-2"/>
    </source>
</evidence>
<evidence type="ECO:0000313" key="6">
    <source>
        <dbReference type="EMBL" id="WFD21785.1"/>
    </source>
</evidence>
<organism evidence="6 7">
    <name type="scientific">Malassezia equina</name>
    <dbReference type="NCBI Taxonomy" id="1381935"/>
    <lineage>
        <taxon>Eukaryota</taxon>
        <taxon>Fungi</taxon>
        <taxon>Dikarya</taxon>
        <taxon>Basidiomycota</taxon>
        <taxon>Ustilaginomycotina</taxon>
        <taxon>Malasseziomycetes</taxon>
        <taxon>Malasseziales</taxon>
        <taxon>Malasseziaceae</taxon>
        <taxon>Malassezia</taxon>
    </lineage>
</organism>
<dbReference type="InterPro" id="IPR015813">
    <property type="entry name" value="Pyrv/PenolPyrv_kinase-like_dom"/>
</dbReference>
<dbReference type="PIRSF" id="PIRSF015582">
    <property type="entry name" value="Cit_lyase_B"/>
    <property type="match status" value="1"/>
</dbReference>
<dbReference type="GO" id="GO:0003824">
    <property type="term" value="F:catalytic activity"/>
    <property type="evidence" value="ECO:0007669"/>
    <property type="project" value="InterPro"/>
</dbReference>
<dbReference type="InterPro" id="IPR040442">
    <property type="entry name" value="Pyrv_kinase-like_dom_sf"/>
</dbReference>
<keyword evidence="7" id="KW-1185">Reference proteome</keyword>
<evidence type="ECO:0000256" key="3">
    <source>
        <dbReference type="ARBA" id="ARBA00022842"/>
    </source>
</evidence>
<dbReference type="PANTHER" id="PTHR32308:SF0">
    <property type="entry name" value="HPCH_HPAI ALDOLASE_CITRATE LYASE DOMAIN-CONTAINING PROTEIN"/>
    <property type="match status" value="1"/>
</dbReference>
<dbReference type="AlphaFoldDB" id="A0AAF0EC26"/>
<protein>
    <recommendedName>
        <fullName evidence="5">HpcH/HpaI aldolase/citrate lyase domain-containing protein</fullName>
    </recommendedName>
</protein>
<gene>
    <name evidence="6" type="ORF">MEQU1_000441</name>
</gene>